<dbReference type="EMBL" id="JAVDTR010000008">
    <property type="protein sequence ID" value="MDR6724643.1"/>
    <property type="molecule type" value="Genomic_DNA"/>
</dbReference>
<dbReference type="InterPro" id="IPR053144">
    <property type="entry name" value="Acetyltransferase_Butenolide"/>
</dbReference>
<dbReference type="InterPro" id="IPR000182">
    <property type="entry name" value="GNAT_dom"/>
</dbReference>
<dbReference type="SUPFAM" id="SSF55729">
    <property type="entry name" value="Acyl-CoA N-acyltransferases (Nat)"/>
    <property type="match status" value="1"/>
</dbReference>
<accession>A0AAP5H1K9</accession>
<proteinExistence type="predicted"/>
<dbReference type="Gene3D" id="3.40.630.30">
    <property type="match status" value="1"/>
</dbReference>
<evidence type="ECO:0000313" key="3">
    <source>
        <dbReference type="Proteomes" id="UP001254832"/>
    </source>
</evidence>
<reference evidence="2" key="1">
    <citation type="submission" date="2023-07" db="EMBL/GenBank/DDBJ databases">
        <title>Sorghum-associated microbial communities from plants grown in Nebraska, USA.</title>
        <authorList>
            <person name="Schachtman D."/>
        </authorList>
    </citation>
    <scope>NUCLEOTIDE SEQUENCE</scope>
    <source>
        <strain evidence="2">BE80</strain>
    </source>
</reference>
<feature type="domain" description="N-acetyltransferase" evidence="1">
    <location>
        <begin position="4"/>
        <end position="137"/>
    </location>
</feature>
<dbReference type="RefSeq" id="WP_056704025.1">
    <property type="nucleotide sequence ID" value="NZ_JAVDTR010000008.1"/>
</dbReference>
<evidence type="ECO:0000313" key="2">
    <source>
        <dbReference type="EMBL" id="MDR6724643.1"/>
    </source>
</evidence>
<dbReference type="PANTHER" id="PTHR43233">
    <property type="entry name" value="FAMILY N-ACETYLTRANSFERASE, PUTATIVE (AFU_ORTHOLOGUE AFUA_6G03350)-RELATED"/>
    <property type="match status" value="1"/>
</dbReference>
<sequence length="137" mass="15284">MDHVIVEHAPPAVAEYLSLREIAGMSPRSREGAERGLPNSLFAVCLRQDDVLIGMGRVVGDDGCFYQVVDIVVHPDEQGKGYGKLIMNEIMKYLKENVPARALVSLLADVPADRLYAQFGFEYTSPQSEGMWWRQEG</sequence>
<dbReference type="PROSITE" id="PS51186">
    <property type="entry name" value="GNAT"/>
    <property type="match status" value="1"/>
</dbReference>
<name>A0AAP5H1K9_PAEAM</name>
<gene>
    <name evidence="2" type="ORF">J2W91_003111</name>
</gene>
<dbReference type="GO" id="GO:0016747">
    <property type="term" value="F:acyltransferase activity, transferring groups other than amino-acyl groups"/>
    <property type="evidence" value="ECO:0007669"/>
    <property type="project" value="InterPro"/>
</dbReference>
<evidence type="ECO:0000259" key="1">
    <source>
        <dbReference type="PROSITE" id="PS51186"/>
    </source>
</evidence>
<dbReference type="InterPro" id="IPR016181">
    <property type="entry name" value="Acyl_CoA_acyltransferase"/>
</dbReference>
<dbReference type="AlphaFoldDB" id="A0AAP5H1K9"/>
<dbReference type="Pfam" id="PF00583">
    <property type="entry name" value="Acetyltransf_1"/>
    <property type="match status" value="1"/>
</dbReference>
<dbReference type="Proteomes" id="UP001254832">
    <property type="component" value="Unassembled WGS sequence"/>
</dbReference>
<protein>
    <submittedName>
        <fullName evidence="2">GNAT superfamily N-acetyltransferase</fullName>
    </submittedName>
</protein>
<dbReference type="CDD" id="cd04301">
    <property type="entry name" value="NAT_SF"/>
    <property type="match status" value="1"/>
</dbReference>
<comment type="caution">
    <text evidence="2">The sequence shown here is derived from an EMBL/GenBank/DDBJ whole genome shotgun (WGS) entry which is preliminary data.</text>
</comment>
<dbReference type="PANTHER" id="PTHR43233:SF1">
    <property type="entry name" value="FAMILY N-ACETYLTRANSFERASE, PUTATIVE (AFU_ORTHOLOGUE AFUA_6G03350)-RELATED"/>
    <property type="match status" value="1"/>
</dbReference>
<organism evidence="2 3">
    <name type="scientific">Paenibacillus amylolyticus</name>
    <dbReference type="NCBI Taxonomy" id="1451"/>
    <lineage>
        <taxon>Bacteria</taxon>
        <taxon>Bacillati</taxon>
        <taxon>Bacillota</taxon>
        <taxon>Bacilli</taxon>
        <taxon>Bacillales</taxon>
        <taxon>Paenibacillaceae</taxon>
        <taxon>Paenibacillus</taxon>
    </lineage>
</organism>